<organism evidence="1 2">
    <name type="scientific">Lupinus luteus</name>
    <name type="common">European yellow lupine</name>
    <dbReference type="NCBI Taxonomy" id="3873"/>
    <lineage>
        <taxon>Eukaryota</taxon>
        <taxon>Viridiplantae</taxon>
        <taxon>Streptophyta</taxon>
        <taxon>Embryophyta</taxon>
        <taxon>Tracheophyta</taxon>
        <taxon>Spermatophyta</taxon>
        <taxon>Magnoliopsida</taxon>
        <taxon>eudicotyledons</taxon>
        <taxon>Gunneridae</taxon>
        <taxon>Pentapetalae</taxon>
        <taxon>rosids</taxon>
        <taxon>fabids</taxon>
        <taxon>Fabales</taxon>
        <taxon>Fabaceae</taxon>
        <taxon>Papilionoideae</taxon>
        <taxon>50 kb inversion clade</taxon>
        <taxon>genistoids sensu lato</taxon>
        <taxon>core genistoids</taxon>
        <taxon>Genisteae</taxon>
        <taxon>Lupinus</taxon>
    </lineage>
</organism>
<evidence type="ECO:0000313" key="1">
    <source>
        <dbReference type="EMBL" id="CAL0304826.1"/>
    </source>
</evidence>
<comment type="caution">
    <text evidence="1">The sequence shown here is derived from an EMBL/GenBank/DDBJ whole genome shotgun (WGS) entry which is preliminary data.</text>
</comment>
<keyword evidence="2" id="KW-1185">Reference proteome</keyword>
<dbReference type="EMBL" id="CAXHTB010000004">
    <property type="protein sequence ID" value="CAL0304826.1"/>
    <property type="molecule type" value="Genomic_DNA"/>
</dbReference>
<dbReference type="Proteomes" id="UP001497480">
    <property type="component" value="Unassembled WGS sequence"/>
</dbReference>
<dbReference type="AlphaFoldDB" id="A0AAV1W793"/>
<proteinExistence type="predicted"/>
<gene>
    <name evidence="1" type="ORF">LLUT_LOCUS5886</name>
</gene>
<protein>
    <submittedName>
        <fullName evidence="1">Uncharacterized protein</fullName>
    </submittedName>
</protein>
<evidence type="ECO:0000313" key="2">
    <source>
        <dbReference type="Proteomes" id="UP001497480"/>
    </source>
</evidence>
<accession>A0AAV1W793</accession>
<sequence length="70" mass="7835">MEIIGQGVIPLTRIDENLTPREIEQQAAELAYFLRNIGAHKKIHILQIEILPICKTILTSLGTTRINPSS</sequence>
<name>A0AAV1W793_LUPLU</name>
<reference evidence="1 2" key="1">
    <citation type="submission" date="2024-03" db="EMBL/GenBank/DDBJ databases">
        <authorList>
            <person name="Martinez-Hernandez J."/>
        </authorList>
    </citation>
    <scope>NUCLEOTIDE SEQUENCE [LARGE SCALE GENOMIC DNA]</scope>
</reference>